<dbReference type="SUPFAM" id="SSF48576">
    <property type="entry name" value="Terpenoid synthases"/>
    <property type="match status" value="1"/>
</dbReference>
<dbReference type="GO" id="GO:0042811">
    <property type="term" value="P:pheromone biosynthetic process"/>
    <property type="evidence" value="ECO:0007669"/>
    <property type="project" value="UniProtKB-ARBA"/>
</dbReference>
<evidence type="ECO:0000256" key="7">
    <source>
        <dbReference type="RuleBase" id="RU004466"/>
    </source>
</evidence>
<dbReference type="PANTHER" id="PTHR11525:SF0">
    <property type="entry name" value="FARNESYL PYROPHOSPHATE SYNTHASE"/>
    <property type="match status" value="1"/>
</dbReference>
<protein>
    <recommendedName>
        <fullName evidence="6">Farnesyl pyrophosphate synthase</fullName>
    </recommendedName>
</protein>
<evidence type="ECO:0000256" key="6">
    <source>
        <dbReference type="ARBA" id="ARBA00034546"/>
    </source>
</evidence>
<dbReference type="Proteomes" id="UP000038045">
    <property type="component" value="Unplaced"/>
</dbReference>
<evidence type="ECO:0000313" key="9">
    <source>
        <dbReference type="WBParaSite" id="PTRK_0001675000.1"/>
    </source>
</evidence>
<keyword evidence="2 7" id="KW-0808">Transferase</keyword>
<reference evidence="9" key="1">
    <citation type="submission" date="2017-02" db="UniProtKB">
        <authorList>
            <consortium name="WormBaseParasite"/>
        </authorList>
    </citation>
    <scope>IDENTIFICATION</scope>
</reference>
<dbReference type="Gene3D" id="1.10.600.10">
    <property type="entry name" value="Farnesyl Diphosphate Synthase"/>
    <property type="match status" value="1"/>
</dbReference>
<comment type="similarity">
    <text evidence="7">Belongs to the FPP/GGPP synthase family.</text>
</comment>
<dbReference type="SFLD" id="SFLDS00005">
    <property type="entry name" value="Isoprenoid_Synthase_Type_I"/>
    <property type="match status" value="1"/>
</dbReference>
<dbReference type="GO" id="GO:0004337">
    <property type="term" value="F:(2E,6E)-farnesyl diphosphate synthase activity"/>
    <property type="evidence" value="ECO:0007669"/>
    <property type="project" value="TreeGrafter"/>
</dbReference>
<dbReference type="CDD" id="cd00685">
    <property type="entry name" value="Trans_IPPS_HT"/>
    <property type="match status" value="1"/>
</dbReference>
<dbReference type="InterPro" id="IPR008949">
    <property type="entry name" value="Isoprenoid_synthase_dom_sf"/>
</dbReference>
<dbReference type="InterPro" id="IPR033749">
    <property type="entry name" value="Polyprenyl_synt_CS"/>
</dbReference>
<keyword evidence="3" id="KW-0479">Metal-binding</keyword>
<dbReference type="STRING" id="131310.A0A0N5A4W6"/>
<comment type="pathway">
    <text evidence="5">Pheromone biosynthesis.</text>
</comment>
<dbReference type="GO" id="GO:0005737">
    <property type="term" value="C:cytoplasm"/>
    <property type="evidence" value="ECO:0007669"/>
    <property type="project" value="TreeGrafter"/>
</dbReference>
<name>A0A0N5A4W6_PARTI</name>
<evidence type="ECO:0000256" key="2">
    <source>
        <dbReference type="ARBA" id="ARBA00022679"/>
    </source>
</evidence>
<evidence type="ECO:0000313" key="8">
    <source>
        <dbReference type="Proteomes" id="UP000038045"/>
    </source>
</evidence>
<evidence type="ECO:0000256" key="4">
    <source>
        <dbReference type="ARBA" id="ARBA00022842"/>
    </source>
</evidence>
<dbReference type="InterPro" id="IPR039702">
    <property type="entry name" value="FPS1-like"/>
</dbReference>
<dbReference type="AlphaFoldDB" id="A0A0N5A4W6"/>
<evidence type="ECO:0000256" key="1">
    <source>
        <dbReference type="ARBA" id="ARBA00001946"/>
    </source>
</evidence>
<dbReference type="PANTHER" id="PTHR11525">
    <property type="entry name" value="FARNESYL-PYROPHOSPHATE SYNTHETASE"/>
    <property type="match status" value="1"/>
</dbReference>
<dbReference type="WBParaSite" id="PTRK_0001675000.1">
    <property type="protein sequence ID" value="PTRK_0001675000.1"/>
    <property type="gene ID" value="PTRK_0001675000"/>
</dbReference>
<dbReference type="PROSITE" id="PS00723">
    <property type="entry name" value="POLYPRENYL_SYNTHASE_1"/>
    <property type="match status" value="1"/>
</dbReference>
<accession>A0A0N5A4W6</accession>
<dbReference type="SFLD" id="SFLDG01017">
    <property type="entry name" value="Polyprenyl_Transferase_Like"/>
    <property type="match status" value="1"/>
</dbReference>
<proteinExistence type="inferred from homology"/>
<sequence length="351" mass="40578">MSKKQILESLKHVRKFLSESLTSHLQKKESTLCTQRIQELFDHTVIGGKYARSRLIVNSFNCLKPNATTEEIQDVSKVASTMEMLQSFFLIMDDIMDDSEMRRGKLCWYKVPGVGMNAINDGLLLDCSIDLVIRNSIPYHNNLNDIISVIYETKRKTVIGQMLDLNSCGIDNINWSRYQQLVEHKTSHYTYYCPLQISLLLADVSSHTRQLRKIAYDLGYLFQAKDDYLDCYSDEKRTGKSSTDIGEGKCSWIACKTLEILKRNPQKMNIFTEHYGKNNEESINICKDLIHSLEVGKFYKEFENVMSDNILMSINQFPIENLRNLLKDCIEEISKPKSDILQNLEQKSHVL</sequence>
<keyword evidence="4" id="KW-0460">Magnesium</keyword>
<dbReference type="GO" id="GO:0046872">
    <property type="term" value="F:metal ion binding"/>
    <property type="evidence" value="ECO:0007669"/>
    <property type="project" value="UniProtKB-KW"/>
</dbReference>
<dbReference type="InterPro" id="IPR000092">
    <property type="entry name" value="Polyprenyl_synt"/>
</dbReference>
<organism evidence="8 9">
    <name type="scientific">Parastrongyloides trichosuri</name>
    <name type="common">Possum-specific nematode worm</name>
    <dbReference type="NCBI Taxonomy" id="131310"/>
    <lineage>
        <taxon>Eukaryota</taxon>
        <taxon>Metazoa</taxon>
        <taxon>Ecdysozoa</taxon>
        <taxon>Nematoda</taxon>
        <taxon>Chromadorea</taxon>
        <taxon>Rhabditida</taxon>
        <taxon>Tylenchina</taxon>
        <taxon>Panagrolaimomorpha</taxon>
        <taxon>Strongyloidoidea</taxon>
        <taxon>Strongyloididae</taxon>
        <taxon>Parastrongyloides</taxon>
    </lineage>
</organism>
<evidence type="ECO:0000256" key="3">
    <source>
        <dbReference type="ARBA" id="ARBA00022723"/>
    </source>
</evidence>
<comment type="cofactor">
    <cofactor evidence="1">
        <name>Mg(2+)</name>
        <dbReference type="ChEBI" id="CHEBI:18420"/>
    </cofactor>
</comment>
<dbReference type="GO" id="GO:0004161">
    <property type="term" value="F:dimethylallyltranstransferase activity"/>
    <property type="evidence" value="ECO:0007669"/>
    <property type="project" value="TreeGrafter"/>
</dbReference>
<evidence type="ECO:0000256" key="5">
    <source>
        <dbReference type="ARBA" id="ARBA00033740"/>
    </source>
</evidence>
<dbReference type="Pfam" id="PF00348">
    <property type="entry name" value="polyprenyl_synt"/>
    <property type="match status" value="1"/>
</dbReference>
<dbReference type="GO" id="GO:0045337">
    <property type="term" value="P:farnesyl diphosphate biosynthetic process"/>
    <property type="evidence" value="ECO:0007669"/>
    <property type="project" value="TreeGrafter"/>
</dbReference>
<keyword evidence="8" id="KW-1185">Reference proteome</keyword>